<dbReference type="PANTHER" id="PTHR36435:SF1">
    <property type="entry name" value="CAAX AMINO TERMINAL PROTEASE FAMILY PROTEIN"/>
    <property type="match status" value="1"/>
</dbReference>
<dbReference type="GO" id="GO:0006508">
    <property type="term" value="P:proteolysis"/>
    <property type="evidence" value="ECO:0007669"/>
    <property type="project" value="UniProtKB-KW"/>
</dbReference>
<dbReference type="InterPro" id="IPR003675">
    <property type="entry name" value="Rce1/LyrA-like_dom"/>
</dbReference>
<dbReference type="RefSeq" id="WP_203629076.1">
    <property type="nucleotide sequence ID" value="NZ_BNJR01000004.1"/>
</dbReference>
<dbReference type="Gene3D" id="1.10.1760.20">
    <property type="match status" value="1"/>
</dbReference>
<dbReference type="InterPro" id="IPR052710">
    <property type="entry name" value="CAAX_protease"/>
</dbReference>
<protein>
    <submittedName>
        <fullName evidence="4">CAAX amino protease</fullName>
    </submittedName>
</protein>
<feature type="transmembrane region" description="Helical" evidence="2">
    <location>
        <begin position="184"/>
        <end position="204"/>
    </location>
</feature>
<dbReference type="Proteomes" id="UP000604765">
    <property type="component" value="Unassembled WGS sequence"/>
</dbReference>
<gene>
    <name evidence="4" type="ORF">YK48G_04650</name>
</gene>
<comment type="caution">
    <text evidence="4">The sequence shown here is derived from an EMBL/GenBank/DDBJ whole genome shotgun (WGS) entry which is preliminary data.</text>
</comment>
<reference evidence="4 5" key="1">
    <citation type="journal article" date="2021" name="Int. J. Syst. Evol. Microbiol.">
        <title>Lentilactobacillus fungorum sp. nov., isolated from spent mushroom substrates.</title>
        <authorList>
            <person name="Tohno M."/>
            <person name="Tanizawa Y."/>
            <person name="Kojima Y."/>
            <person name="Sakamoto M."/>
            <person name="Ohkuma M."/>
            <person name="Kobayashi H."/>
        </authorList>
    </citation>
    <scope>NUCLEOTIDE SEQUENCE [LARGE SCALE GENOMIC DNA]</scope>
    <source>
        <strain evidence="4 5">YK48G</strain>
    </source>
</reference>
<dbReference type="GO" id="GO:0008233">
    <property type="term" value="F:peptidase activity"/>
    <property type="evidence" value="ECO:0007669"/>
    <property type="project" value="UniProtKB-KW"/>
</dbReference>
<feature type="transmembrane region" description="Helical" evidence="2">
    <location>
        <begin position="48"/>
        <end position="69"/>
    </location>
</feature>
<dbReference type="PANTHER" id="PTHR36435">
    <property type="entry name" value="SLR1288 PROTEIN"/>
    <property type="match status" value="1"/>
</dbReference>
<evidence type="ECO:0000313" key="4">
    <source>
        <dbReference type="EMBL" id="GHP13040.1"/>
    </source>
</evidence>
<evidence type="ECO:0000313" key="5">
    <source>
        <dbReference type="Proteomes" id="UP000604765"/>
    </source>
</evidence>
<dbReference type="EMBL" id="BNJR01000004">
    <property type="protein sequence ID" value="GHP13040.1"/>
    <property type="molecule type" value="Genomic_DNA"/>
</dbReference>
<keyword evidence="5" id="KW-1185">Reference proteome</keyword>
<name>A0ABQ3VVW9_9LACO</name>
<feature type="transmembrane region" description="Helical" evidence="2">
    <location>
        <begin position="20"/>
        <end position="42"/>
    </location>
</feature>
<evidence type="ECO:0000256" key="2">
    <source>
        <dbReference type="SAM" id="Phobius"/>
    </source>
</evidence>
<keyword evidence="2" id="KW-0812">Transmembrane</keyword>
<dbReference type="Pfam" id="PF02517">
    <property type="entry name" value="Rce1-like"/>
    <property type="match status" value="1"/>
</dbReference>
<feature type="transmembrane region" description="Helical" evidence="2">
    <location>
        <begin position="129"/>
        <end position="146"/>
    </location>
</feature>
<feature type="transmembrane region" description="Helical" evidence="2">
    <location>
        <begin position="158"/>
        <end position="178"/>
    </location>
</feature>
<accession>A0ABQ3VVW9</accession>
<evidence type="ECO:0000259" key="3">
    <source>
        <dbReference type="Pfam" id="PF02517"/>
    </source>
</evidence>
<keyword evidence="4" id="KW-0645">Protease</keyword>
<keyword evidence="2" id="KW-1133">Transmembrane helix</keyword>
<keyword evidence="4" id="KW-0378">Hydrolase</keyword>
<keyword evidence="2" id="KW-0472">Membrane</keyword>
<feature type="transmembrane region" description="Helical" evidence="2">
    <location>
        <begin position="89"/>
        <end position="109"/>
    </location>
</feature>
<feature type="domain" description="CAAX prenyl protease 2/Lysostaphin resistance protein A-like" evidence="3">
    <location>
        <begin position="131"/>
        <end position="222"/>
    </location>
</feature>
<evidence type="ECO:0000256" key="1">
    <source>
        <dbReference type="ARBA" id="ARBA00009067"/>
    </source>
</evidence>
<organism evidence="4 5">
    <name type="scientific">Lentilactobacillus fungorum</name>
    <dbReference type="NCBI Taxonomy" id="2201250"/>
    <lineage>
        <taxon>Bacteria</taxon>
        <taxon>Bacillati</taxon>
        <taxon>Bacillota</taxon>
        <taxon>Bacilli</taxon>
        <taxon>Lactobacillales</taxon>
        <taxon>Lactobacillaceae</taxon>
        <taxon>Lentilactobacillus</taxon>
    </lineage>
</organism>
<proteinExistence type="inferred from homology"/>
<sequence>MDNQSRQLMFGDYFERAMVFVGLFIIVGIVQLPLGLIISGRFSTPINYVIGGGYLVGFAIAIWIANYAFKKYARPAKRPITAQNIKWIIFSWLGFFVIEVVLGLLNQAIYHVTQTSNNEVIQTMMTNSHLTLILMGFTAVFCSPILEELVFRGFLVGAFFKANSFWPPIITSAIFFAIPHMETINVISFSTYALLGGILAYLFVKTRNIKVSIGLHFLNNLIAVGLMIAQILATNS</sequence>
<comment type="similarity">
    <text evidence="1">Belongs to the UPF0177 family.</text>
</comment>
<feature type="transmembrane region" description="Helical" evidence="2">
    <location>
        <begin position="211"/>
        <end position="233"/>
    </location>
</feature>